<feature type="transmembrane region" description="Helical" evidence="1">
    <location>
        <begin position="7"/>
        <end position="27"/>
    </location>
</feature>
<organism evidence="2 3">
    <name type="scientific">Brevibacillus parabrevis</name>
    <dbReference type="NCBI Taxonomy" id="54914"/>
    <lineage>
        <taxon>Bacteria</taxon>
        <taxon>Bacillati</taxon>
        <taxon>Bacillota</taxon>
        <taxon>Bacilli</taxon>
        <taxon>Bacillales</taxon>
        <taxon>Paenibacillaceae</taxon>
        <taxon>Brevibacillus</taxon>
    </lineage>
</organism>
<comment type="caution">
    <text evidence="2">The sequence shown here is derived from an EMBL/GenBank/DDBJ whole genome shotgun (WGS) entry which is preliminary data.</text>
</comment>
<reference evidence="2 3" key="1">
    <citation type="submission" date="2019-06" db="EMBL/GenBank/DDBJ databases">
        <title>Whole genome shotgun sequence of Brevibacillus parabrevis NBRC 12334.</title>
        <authorList>
            <person name="Hosoyama A."/>
            <person name="Uohara A."/>
            <person name="Ohji S."/>
            <person name="Ichikawa N."/>
        </authorList>
    </citation>
    <scope>NUCLEOTIDE SEQUENCE [LARGE SCALE GENOMIC DNA]</scope>
    <source>
        <strain evidence="2 3">NBRC 12334</strain>
    </source>
</reference>
<keyword evidence="1" id="KW-1133">Transmembrane helix</keyword>
<accession>A0A4Y3PJ64</accession>
<name>A0A4Y3PJ64_BREPA</name>
<keyword evidence="1" id="KW-0472">Membrane</keyword>
<gene>
    <name evidence="2" type="ORF">BPA01_24050</name>
</gene>
<evidence type="ECO:0000313" key="3">
    <source>
        <dbReference type="Proteomes" id="UP000316882"/>
    </source>
</evidence>
<evidence type="ECO:0000256" key="1">
    <source>
        <dbReference type="SAM" id="Phobius"/>
    </source>
</evidence>
<dbReference type="AlphaFoldDB" id="A0A4Y3PJ64"/>
<evidence type="ECO:0000313" key="2">
    <source>
        <dbReference type="EMBL" id="GEB32825.1"/>
    </source>
</evidence>
<protein>
    <submittedName>
        <fullName evidence="2">Uncharacterized protein</fullName>
    </submittedName>
</protein>
<proteinExistence type="predicted"/>
<dbReference type="RefSeq" id="WP_122963486.1">
    <property type="nucleotide sequence ID" value="NZ_BJMH01000009.1"/>
</dbReference>
<keyword evidence="3" id="KW-1185">Reference proteome</keyword>
<feature type="transmembrane region" description="Helical" evidence="1">
    <location>
        <begin position="39"/>
        <end position="61"/>
    </location>
</feature>
<dbReference type="Proteomes" id="UP000316882">
    <property type="component" value="Unassembled WGS sequence"/>
</dbReference>
<dbReference type="EMBL" id="BJMH01000009">
    <property type="protein sequence ID" value="GEB32825.1"/>
    <property type="molecule type" value="Genomic_DNA"/>
</dbReference>
<keyword evidence="1" id="KW-0812">Transmembrane</keyword>
<sequence length="67" mass="7467">MEKKLSIILGFIVGLVFVNFDFDYSFLLEMNVDPAFVRAAVKTIGFVGALFCGLTLLFDAWKAIRSS</sequence>